<comment type="caution">
    <text evidence="1">The sequence shown here is derived from an EMBL/GenBank/DDBJ whole genome shotgun (WGS) entry which is preliminary data.</text>
</comment>
<dbReference type="GO" id="GO:0006094">
    <property type="term" value="P:gluconeogenesis"/>
    <property type="evidence" value="ECO:0007669"/>
    <property type="project" value="TreeGrafter"/>
</dbReference>
<dbReference type="GO" id="GO:0005737">
    <property type="term" value="C:cytoplasm"/>
    <property type="evidence" value="ECO:0007669"/>
    <property type="project" value="TreeGrafter"/>
</dbReference>
<organism evidence="1 2">
    <name type="scientific">Xanthomarina gelatinilytica</name>
    <dbReference type="NCBI Taxonomy" id="1137281"/>
    <lineage>
        <taxon>Bacteria</taxon>
        <taxon>Pseudomonadati</taxon>
        <taxon>Bacteroidota</taxon>
        <taxon>Flavobacteriia</taxon>
        <taxon>Flavobacteriales</taxon>
        <taxon>Flavobacteriaceae</taxon>
        <taxon>Xanthomarina</taxon>
    </lineage>
</organism>
<accession>A0A3D6BTY6</accession>
<evidence type="ECO:0000313" key="1">
    <source>
        <dbReference type="EMBL" id="HCY82710.1"/>
    </source>
</evidence>
<dbReference type="Gene3D" id="3.20.20.70">
    <property type="entry name" value="Aldolase class I"/>
    <property type="match status" value="1"/>
</dbReference>
<dbReference type="Proteomes" id="UP000263268">
    <property type="component" value="Unassembled WGS sequence"/>
</dbReference>
<evidence type="ECO:0000313" key="2">
    <source>
        <dbReference type="Proteomes" id="UP000263268"/>
    </source>
</evidence>
<dbReference type="InterPro" id="IPR013785">
    <property type="entry name" value="Aldolase_TIM"/>
</dbReference>
<dbReference type="PANTHER" id="PTHR43778:SF2">
    <property type="entry name" value="PYRUVATE CARBOXYLASE, MITOCHONDRIAL"/>
    <property type="match status" value="1"/>
</dbReference>
<gene>
    <name evidence="1" type="ORF">DHV22_14500</name>
</gene>
<name>A0A3D6BTY6_9FLAO</name>
<protein>
    <recommendedName>
        <fullName evidence="3">Pyruvate carboxylase</fullName>
    </recommendedName>
</protein>
<proteinExistence type="predicted"/>
<dbReference type="InterPro" id="IPR055268">
    <property type="entry name" value="PCB-like"/>
</dbReference>
<evidence type="ECO:0008006" key="3">
    <source>
        <dbReference type="Google" id="ProtNLM"/>
    </source>
</evidence>
<dbReference type="GO" id="GO:0004736">
    <property type="term" value="F:pyruvate carboxylase activity"/>
    <property type="evidence" value="ECO:0007669"/>
    <property type="project" value="TreeGrafter"/>
</dbReference>
<dbReference type="SUPFAM" id="SSF51569">
    <property type="entry name" value="Aldolase"/>
    <property type="match status" value="1"/>
</dbReference>
<dbReference type="PANTHER" id="PTHR43778">
    <property type="entry name" value="PYRUVATE CARBOXYLASE"/>
    <property type="match status" value="1"/>
</dbReference>
<feature type="non-terminal residue" evidence="1">
    <location>
        <position position="114"/>
    </location>
</feature>
<sequence>VNFIKQNPDLFVFKAPRNRATKLVTNLGDVIVNGNPDVKKSDPTKTFVKPVVPKFNPNGSYPEGTKDLLTTLGPDKFAQWLKAEKKIHFTDTTMRDAHQSLLATRMRTYDMLKV</sequence>
<reference evidence="1 2" key="1">
    <citation type="journal article" date="2018" name="Nat. Biotechnol.">
        <title>A standardized bacterial taxonomy based on genome phylogeny substantially revises the tree of life.</title>
        <authorList>
            <person name="Parks D.H."/>
            <person name="Chuvochina M."/>
            <person name="Waite D.W."/>
            <person name="Rinke C."/>
            <person name="Skarshewski A."/>
            <person name="Chaumeil P.A."/>
            <person name="Hugenholtz P."/>
        </authorList>
    </citation>
    <scope>NUCLEOTIDE SEQUENCE [LARGE SCALE GENOMIC DNA]</scope>
    <source>
        <strain evidence="1">UBA10227</strain>
    </source>
</reference>
<feature type="non-terminal residue" evidence="1">
    <location>
        <position position="1"/>
    </location>
</feature>
<dbReference type="EMBL" id="DPRK01000227">
    <property type="protein sequence ID" value="HCY82710.1"/>
    <property type="molecule type" value="Genomic_DNA"/>
</dbReference>
<dbReference type="AlphaFoldDB" id="A0A3D6BTY6"/>